<dbReference type="Proteomes" id="UP000046393">
    <property type="component" value="Unplaced"/>
</dbReference>
<evidence type="ECO:0000256" key="1">
    <source>
        <dbReference type="SAM" id="Phobius"/>
    </source>
</evidence>
<keyword evidence="1" id="KW-0812">Transmembrane</keyword>
<evidence type="ECO:0000313" key="2">
    <source>
        <dbReference type="Proteomes" id="UP000046393"/>
    </source>
</evidence>
<keyword evidence="2" id="KW-1185">Reference proteome</keyword>
<evidence type="ECO:0000313" key="3">
    <source>
        <dbReference type="WBParaSite" id="SMUV_0000233301-mRNA-1"/>
    </source>
</evidence>
<keyword evidence="1" id="KW-1133">Transmembrane helix</keyword>
<name>A0A0N5ADR5_9BILA</name>
<dbReference type="AlphaFoldDB" id="A0A0N5ADR5"/>
<protein>
    <submittedName>
        <fullName evidence="3">UPAR/Ly6 domain-containing protein</fullName>
    </submittedName>
</protein>
<keyword evidence="1" id="KW-0472">Membrane</keyword>
<proteinExistence type="predicted"/>
<accession>A0A0N5ADR5</accession>
<feature type="transmembrane region" description="Helical" evidence="1">
    <location>
        <begin position="47"/>
        <end position="66"/>
    </location>
</feature>
<dbReference type="WBParaSite" id="SMUV_0000233301-mRNA-1">
    <property type="protein sequence ID" value="SMUV_0000233301-mRNA-1"/>
    <property type="gene ID" value="SMUV_0000233301"/>
</dbReference>
<reference evidence="3" key="1">
    <citation type="submission" date="2017-02" db="UniProtKB">
        <authorList>
            <consortium name="WormBaseParasite"/>
        </authorList>
    </citation>
    <scope>IDENTIFICATION</scope>
</reference>
<sequence>MSKTSGSEELIQKTCGGTMCQGLETLNIDNGRGYCCQGNYCNTGTTATVSITTLLFVSVASLFSLVI</sequence>
<organism evidence="2 3">
    <name type="scientific">Syphacia muris</name>
    <dbReference type="NCBI Taxonomy" id="451379"/>
    <lineage>
        <taxon>Eukaryota</taxon>
        <taxon>Metazoa</taxon>
        <taxon>Ecdysozoa</taxon>
        <taxon>Nematoda</taxon>
        <taxon>Chromadorea</taxon>
        <taxon>Rhabditida</taxon>
        <taxon>Spirurina</taxon>
        <taxon>Oxyuridomorpha</taxon>
        <taxon>Oxyuroidea</taxon>
        <taxon>Oxyuridae</taxon>
        <taxon>Syphacia</taxon>
    </lineage>
</organism>